<protein>
    <recommendedName>
        <fullName evidence="4">Lipoprotein</fullName>
    </recommendedName>
</protein>
<dbReference type="Proteomes" id="UP001597011">
    <property type="component" value="Unassembled WGS sequence"/>
</dbReference>
<feature type="signal peptide" evidence="1">
    <location>
        <begin position="1"/>
        <end position="27"/>
    </location>
</feature>
<evidence type="ECO:0000313" key="3">
    <source>
        <dbReference type="Proteomes" id="UP001597011"/>
    </source>
</evidence>
<evidence type="ECO:0008006" key="4">
    <source>
        <dbReference type="Google" id="ProtNLM"/>
    </source>
</evidence>
<sequence>VSHNLKKMNRYLLILGFLFLISSCKSTKNKTESDFYSENNEINLFAFIGKKMSVEVFERDTTATEKFIGIDGDTVVQKVIYFDQRFKAKYQIEKPLFNNYKKDTISFLVYDHYGRPKFEKYEYAIMYISKSEKENEFYLQKYMYDPVKKNDDGTWSGINGESIKKLFENKKNGYLKARGIFE</sequence>
<comment type="caution">
    <text evidence="2">The sequence shown here is derived from an EMBL/GenBank/DDBJ whole genome shotgun (WGS) entry which is preliminary data.</text>
</comment>
<reference evidence="3" key="1">
    <citation type="journal article" date="2019" name="Int. J. Syst. Evol. Microbiol.">
        <title>The Global Catalogue of Microorganisms (GCM) 10K type strain sequencing project: providing services to taxonomists for standard genome sequencing and annotation.</title>
        <authorList>
            <consortium name="The Broad Institute Genomics Platform"/>
            <consortium name="The Broad Institute Genome Sequencing Center for Infectious Disease"/>
            <person name="Wu L."/>
            <person name="Ma J."/>
        </authorList>
    </citation>
    <scope>NUCLEOTIDE SEQUENCE [LARGE SCALE GENOMIC DNA]</scope>
    <source>
        <strain evidence="3">CCUG 60529</strain>
    </source>
</reference>
<evidence type="ECO:0000256" key="1">
    <source>
        <dbReference type="SAM" id="SignalP"/>
    </source>
</evidence>
<gene>
    <name evidence="2" type="ORF">ACFQ0I_17365</name>
</gene>
<name>A0ABW3BX06_9FLAO</name>
<keyword evidence="3" id="KW-1185">Reference proteome</keyword>
<feature type="non-terminal residue" evidence="2">
    <location>
        <position position="1"/>
    </location>
</feature>
<evidence type="ECO:0000313" key="2">
    <source>
        <dbReference type="EMBL" id="MFD0837550.1"/>
    </source>
</evidence>
<feature type="chain" id="PRO_5045221607" description="Lipoprotein" evidence="1">
    <location>
        <begin position="28"/>
        <end position="182"/>
    </location>
</feature>
<keyword evidence="1" id="KW-0732">Signal</keyword>
<dbReference type="EMBL" id="JBHTIB010000050">
    <property type="protein sequence ID" value="MFD0837550.1"/>
    <property type="molecule type" value="Genomic_DNA"/>
</dbReference>
<accession>A0ABW3BX06</accession>
<dbReference type="RefSeq" id="WP_379944258.1">
    <property type="nucleotide sequence ID" value="NZ_JBHTIB010000050.1"/>
</dbReference>
<proteinExistence type="predicted"/>
<organism evidence="2 3">
    <name type="scientific">Mariniflexile aquimaris</name>
    <dbReference type="NCBI Taxonomy" id="881009"/>
    <lineage>
        <taxon>Bacteria</taxon>
        <taxon>Pseudomonadati</taxon>
        <taxon>Bacteroidota</taxon>
        <taxon>Flavobacteriia</taxon>
        <taxon>Flavobacteriales</taxon>
        <taxon>Flavobacteriaceae</taxon>
        <taxon>Mariniflexile</taxon>
    </lineage>
</organism>